<evidence type="ECO:0000256" key="1">
    <source>
        <dbReference type="SAM" id="MobiDB-lite"/>
    </source>
</evidence>
<dbReference type="InParanoid" id="A0A0G4FWW9"/>
<evidence type="ECO:0000256" key="2">
    <source>
        <dbReference type="SAM" id="SignalP"/>
    </source>
</evidence>
<dbReference type="Proteomes" id="UP000041254">
    <property type="component" value="Unassembled WGS sequence"/>
</dbReference>
<sequence length="536" mass="59316">MHHLRLVLCRCAFVLGGPRSPSAVRCEQTHEESGELADAHGEGEKELSYQLRVHSVKLALEGSGAGEVTRRFGHLWKARAKSESLVNADIDFSIRRVGWEQTADVAETEWWRATLKQQGNVGLTSLRHMEICIETKGSAKLISPPSPSEESSHPPGKSASEEKEESIEPRSQEHYRTGPLMEYKDSDFDQLPLFNAWQVAGARVHALLDVTGVLGSRTAVDDENSLVDAAKAGAKVRVSGRLYLRPRWASERRQDDRKTADKKGARRDGNTEGEVPSSDRESSRVWVDEGTVNSSLESVEKKMPMAARPIASELYMMVMKAIGEDDDTLEEMVELDRRTLCEQAHARSLLYLKQHPPANFHQLVDVSPWNAPFAVVRNVRESLQLAESSIASNAGLAGLLPTPELQWAFSHGLIDRVMSRADMKIAACTPPPTTQEHVDAIVESASTKVLHEYFPAYPICEHPLLTRVRNRAKQLLAAKKPPSLAWVALRQAAAIALMSAVPEEVREWLRANVGTPIPAYAPYGDQLDGDDGWVPT</sequence>
<protein>
    <submittedName>
        <fullName evidence="3">Uncharacterized protein</fullName>
    </submittedName>
</protein>
<organism evidence="3 4">
    <name type="scientific">Vitrella brassicaformis (strain CCMP3155)</name>
    <dbReference type="NCBI Taxonomy" id="1169540"/>
    <lineage>
        <taxon>Eukaryota</taxon>
        <taxon>Sar</taxon>
        <taxon>Alveolata</taxon>
        <taxon>Colpodellida</taxon>
        <taxon>Vitrellaceae</taxon>
        <taxon>Vitrella</taxon>
    </lineage>
</organism>
<feature type="chain" id="PRO_5005189660" evidence="2">
    <location>
        <begin position="17"/>
        <end position="536"/>
    </location>
</feature>
<feature type="region of interest" description="Disordered" evidence="1">
    <location>
        <begin position="249"/>
        <end position="286"/>
    </location>
</feature>
<name>A0A0G4FWW9_VITBC</name>
<feature type="compositionally biased region" description="Basic and acidic residues" evidence="1">
    <location>
        <begin position="277"/>
        <end position="286"/>
    </location>
</feature>
<gene>
    <name evidence="3" type="ORF">Vbra_5997</name>
</gene>
<keyword evidence="4" id="KW-1185">Reference proteome</keyword>
<accession>A0A0G4FWW9</accession>
<feature type="compositionally biased region" description="Basic and acidic residues" evidence="1">
    <location>
        <begin position="249"/>
        <end position="270"/>
    </location>
</feature>
<evidence type="ECO:0000313" key="3">
    <source>
        <dbReference type="EMBL" id="CEM19818.1"/>
    </source>
</evidence>
<feature type="compositionally biased region" description="Basic and acidic residues" evidence="1">
    <location>
        <begin position="166"/>
        <end position="177"/>
    </location>
</feature>
<dbReference type="AlphaFoldDB" id="A0A0G4FWW9"/>
<evidence type="ECO:0000313" key="4">
    <source>
        <dbReference type="Proteomes" id="UP000041254"/>
    </source>
</evidence>
<reference evidence="3 4" key="1">
    <citation type="submission" date="2014-11" db="EMBL/GenBank/DDBJ databases">
        <authorList>
            <person name="Zhu J."/>
            <person name="Qi W."/>
            <person name="Song R."/>
        </authorList>
    </citation>
    <scope>NUCLEOTIDE SEQUENCE [LARGE SCALE GENOMIC DNA]</scope>
</reference>
<proteinExistence type="predicted"/>
<keyword evidence="2" id="KW-0732">Signal</keyword>
<dbReference type="VEuPathDB" id="CryptoDB:Vbra_5997"/>
<feature type="signal peptide" evidence="2">
    <location>
        <begin position="1"/>
        <end position="16"/>
    </location>
</feature>
<dbReference type="EMBL" id="CDMY01000520">
    <property type="protein sequence ID" value="CEM19818.1"/>
    <property type="molecule type" value="Genomic_DNA"/>
</dbReference>
<feature type="region of interest" description="Disordered" evidence="1">
    <location>
        <begin position="137"/>
        <end position="177"/>
    </location>
</feature>